<dbReference type="Proteomes" id="UP000283569">
    <property type="component" value="Unassembled WGS sequence"/>
</dbReference>
<dbReference type="EMBL" id="MRDB01000016">
    <property type="protein sequence ID" value="RKL41405.1"/>
    <property type="molecule type" value="Genomic_DNA"/>
</dbReference>
<name>A0A420TIN7_GIBIN</name>
<organism evidence="1 2">
    <name type="scientific">Gibberella intermedia</name>
    <name type="common">Bulb rot disease fungus</name>
    <name type="synonym">Fusarium proliferatum</name>
    <dbReference type="NCBI Taxonomy" id="948311"/>
    <lineage>
        <taxon>Eukaryota</taxon>
        <taxon>Fungi</taxon>
        <taxon>Dikarya</taxon>
        <taxon>Ascomycota</taxon>
        <taxon>Pezizomycotina</taxon>
        <taxon>Sordariomycetes</taxon>
        <taxon>Hypocreomycetidae</taxon>
        <taxon>Hypocreales</taxon>
        <taxon>Nectriaceae</taxon>
        <taxon>Fusarium</taxon>
        <taxon>Fusarium fujikuroi species complex</taxon>
    </lineage>
</organism>
<sequence>MRVHYKRKKNLEPFPFSHLKNTYIRISGIKRSEVILNGRDCRYTLIAAVSLRDNGIRTYAFLGQQIMPWMMLRKKGGVRKTRWMATTCFSIVTLATQCQILELKKLLSFQKKTQI</sequence>
<dbReference type="AlphaFoldDB" id="A0A420TIN7"/>
<reference evidence="1 2" key="1">
    <citation type="journal article" date="2018" name="Sci. Rep.">
        <title>Characterisation of pathogen-specific regions and novel effector candidates in Fusarium oxysporum f. sp. cepae.</title>
        <authorList>
            <person name="Armitage A.D."/>
            <person name="Taylor A."/>
            <person name="Sobczyk M.K."/>
            <person name="Baxter L."/>
            <person name="Greenfield B.P."/>
            <person name="Bates H.J."/>
            <person name="Wilson F."/>
            <person name="Jackson A.C."/>
            <person name="Ott S."/>
            <person name="Harrison R.J."/>
            <person name="Clarkson J.P."/>
        </authorList>
    </citation>
    <scope>NUCLEOTIDE SEQUENCE [LARGE SCALE GENOMIC DNA]</scope>
    <source>
        <strain evidence="1 2">Fp_A8</strain>
    </source>
</reference>
<gene>
    <name evidence="1" type="ORF">BFJ72_g5832</name>
</gene>
<accession>A0A420TIN7</accession>
<evidence type="ECO:0000313" key="1">
    <source>
        <dbReference type="EMBL" id="RKL41405.1"/>
    </source>
</evidence>
<proteinExistence type="predicted"/>
<evidence type="ECO:0000313" key="2">
    <source>
        <dbReference type="Proteomes" id="UP000283569"/>
    </source>
</evidence>
<protein>
    <submittedName>
        <fullName evidence="1">Uncharacterized protein</fullName>
    </submittedName>
</protein>
<comment type="caution">
    <text evidence="1">The sequence shown here is derived from an EMBL/GenBank/DDBJ whole genome shotgun (WGS) entry which is preliminary data.</text>
</comment>